<dbReference type="GO" id="GO:0003723">
    <property type="term" value="F:RNA binding"/>
    <property type="evidence" value="ECO:0007669"/>
    <property type="project" value="UniProtKB-UniRule"/>
</dbReference>
<evidence type="ECO:0000256" key="2">
    <source>
        <dbReference type="ARBA" id="ARBA00022884"/>
    </source>
</evidence>
<dbReference type="GO" id="GO:0005730">
    <property type="term" value="C:nucleolus"/>
    <property type="evidence" value="ECO:0007669"/>
    <property type="project" value="UniProtKB-SubCell"/>
</dbReference>
<evidence type="ECO:0000256" key="3">
    <source>
        <dbReference type="ARBA" id="ARBA00023242"/>
    </source>
</evidence>
<dbReference type="AlphaFoldDB" id="E4WQJ3"/>
<protein>
    <recommendedName>
        <fullName evidence="6">RRM domain-containing protein</fullName>
    </recommendedName>
</protein>
<gene>
    <name evidence="7" type="ORF">GSOID_T00000108001</name>
</gene>
<dbReference type="InParanoid" id="E4WQJ3"/>
<evidence type="ECO:0000313" key="8">
    <source>
        <dbReference type="Proteomes" id="UP000001307"/>
    </source>
</evidence>
<evidence type="ECO:0000256" key="5">
    <source>
        <dbReference type="SAM" id="MobiDB-lite"/>
    </source>
</evidence>
<sequence>MEVDTQPQAQITKAEKKSSERQKKLLALNAADQGEYAKKVKKLRKSGVNKQKKIEPAVLYVGHLPAQFSEPSLRKYFEQFGRIIRLRLSRSKRTGKSKGYAFFEYDDAKNARIAAKTMDKYLFHERLLVCKVMDKTKVHEHLWKGANMKFMPGLCHRANRARLYAEKTPAHLKRTARQRKNKDGALLAALKAVGIADFKFPNSESKAAEIPESPVKPPKEETVVEATPVKKGKKKTAAPTPRSTRKQRKRPFPEAKPE</sequence>
<feature type="compositionally biased region" description="Basic and acidic residues" evidence="5">
    <location>
        <begin position="13"/>
        <end position="22"/>
    </location>
</feature>
<dbReference type="InterPro" id="IPR035979">
    <property type="entry name" value="RBD_domain_sf"/>
</dbReference>
<dbReference type="InterPro" id="IPR000504">
    <property type="entry name" value="RRM_dom"/>
</dbReference>
<dbReference type="EMBL" id="FN653015">
    <property type="protein sequence ID" value="CBY20125.1"/>
    <property type="molecule type" value="Genomic_DNA"/>
</dbReference>
<comment type="subcellular location">
    <subcellularLocation>
        <location evidence="1">Nucleus</location>
        <location evidence="1">Nucleolus</location>
    </subcellularLocation>
</comment>
<dbReference type="PROSITE" id="PS50102">
    <property type="entry name" value="RRM"/>
    <property type="match status" value="1"/>
</dbReference>
<keyword evidence="2 4" id="KW-0694">RNA-binding</keyword>
<dbReference type="SMART" id="SM00360">
    <property type="entry name" value="RRM"/>
    <property type="match status" value="1"/>
</dbReference>
<keyword evidence="8" id="KW-1185">Reference proteome</keyword>
<dbReference type="Gene3D" id="3.30.70.330">
    <property type="match status" value="1"/>
</dbReference>
<evidence type="ECO:0000259" key="6">
    <source>
        <dbReference type="PROSITE" id="PS50102"/>
    </source>
</evidence>
<dbReference type="OrthoDB" id="21467at2759"/>
<dbReference type="PANTHER" id="PTHR46754">
    <property type="entry name" value="MKI67 FHA DOMAIN-INTERACTING NUCLEOLAR PHOSPHOPROTEIN"/>
    <property type="match status" value="1"/>
</dbReference>
<name>E4WQJ3_OIKDI</name>
<dbReference type="SUPFAM" id="SSF54928">
    <property type="entry name" value="RNA-binding domain, RBD"/>
    <property type="match status" value="1"/>
</dbReference>
<dbReference type="InterPro" id="IPR012677">
    <property type="entry name" value="Nucleotide-bd_a/b_plait_sf"/>
</dbReference>
<feature type="domain" description="RRM" evidence="6">
    <location>
        <begin position="57"/>
        <end position="135"/>
    </location>
</feature>
<evidence type="ECO:0000313" key="7">
    <source>
        <dbReference type="EMBL" id="CBY20125.1"/>
    </source>
</evidence>
<dbReference type="Proteomes" id="UP000001307">
    <property type="component" value="Unassembled WGS sequence"/>
</dbReference>
<dbReference type="FunCoup" id="E4WQJ3">
    <property type="interactions" value="181"/>
</dbReference>
<keyword evidence="3" id="KW-0539">Nucleus</keyword>
<feature type="compositionally biased region" description="Polar residues" evidence="5">
    <location>
        <begin position="1"/>
        <end position="11"/>
    </location>
</feature>
<feature type="region of interest" description="Disordered" evidence="5">
    <location>
        <begin position="1"/>
        <end position="22"/>
    </location>
</feature>
<proteinExistence type="predicted"/>
<accession>E4WQJ3</accession>
<organism evidence="7">
    <name type="scientific">Oikopleura dioica</name>
    <name type="common">Tunicate</name>
    <dbReference type="NCBI Taxonomy" id="34765"/>
    <lineage>
        <taxon>Eukaryota</taxon>
        <taxon>Metazoa</taxon>
        <taxon>Chordata</taxon>
        <taxon>Tunicata</taxon>
        <taxon>Appendicularia</taxon>
        <taxon>Copelata</taxon>
        <taxon>Oikopleuridae</taxon>
        <taxon>Oikopleura</taxon>
    </lineage>
</organism>
<evidence type="ECO:0000256" key="1">
    <source>
        <dbReference type="ARBA" id="ARBA00004604"/>
    </source>
</evidence>
<evidence type="ECO:0000256" key="4">
    <source>
        <dbReference type="PROSITE-ProRule" id="PRU00176"/>
    </source>
</evidence>
<reference evidence="7" key="1">
    <citation type="journal article" date="2010" name="Science">
        <title>Plasticity of animal genome architecture unmasked by rapid evolution of a pelagic tunicate.</title>
        <authorList>
            <person name="Denoeud F."/>
            <person name="Henriet S."/>
            <person name="Mungpakdee S."/>
            <person name="Aury J.M."/>
            <person name="Da Silva C."/>
            <person name="Brinkmann H."/>
            <person name="Mikhaleva J."/>
            <person name="Olsen L.C."/>
            <person name="Jubin C."/>
            <person name="Canestro C."/>
            <person name="Bouquet J.M."/>
            <person name="Danks G."/>
            <person name="Poulain J."/>
            <person name="Campsteijn C."/>
            <person name="Adamski M."/>
            <person name="Cross I."/>
            <person name="Yadetie F."/>
            <person name="Muffato M."/>
            <person name="Louis A."/>
            <person name="Butcher S."/>
            <person name="Tsagkogeorga G."/>
            <person name="Konrad A."/>
            <person name="Singh S."/>
            <person name="Jensen M.F."/>
            <person name="Cong E.H."/>
            <person name="Eikeseth-Otteraa H."/>
            <person name="Noel B."/>
            <person name="Anthouard V."/>
            <person name="Porcel B.M."/>
            <person name="Kachouri-Lafond R."/>
            <person name="Nishino A."/>
            <person name="Ugolini M."/>
            <person name="Chourrout P."/>
            <person name="Nishida H."/>
            <person name="Aasland R."/>
            <person name="Huzurbazar S."/>
            <person name="Westhof E."/>
            <person name="Delsuc F."/>
            <person name="Lehrach H."/>
            <person name="Reinhardt R."/>
            <person name="Weissenbach J."/>
            <person name="Roy S.W."/>
            <person name="Artiguenave F."/>
            <person name="Postlethwait J.H."/>
            <person name="Manak J.R."/>
            <person name="Thompson E.M."/>
            <person name="Jaillon O."/>
            <person name="Du Pasquier L."/>
            <person name="Boudinot P."/>
            <person name="Liberles D.A."/>
            <person name="Volff J.N."/>
            <person name="Philippe H."/>
            <person name="Lenhard B."/>
            <person name="Roest Crollius H."/>
            <person name="Wincker P."/>
            <person name="Chourrout D."/>
        </authorList>
    </citation>
    <scope>NUCLEOTIDE SEQUENCE [LARGE SCALE GENOMIC DNA]</scope>
</reference>
<dbReference type="Pfam" id="PF00076">
    <property type="entry name" value="RRM_1"/>
    <property type="match status" value="1"/>
</dbReference>
<feature type="region of interest" description="Disordered" evidence="5">
    <location>
        <begin position="206"/>
        <end position="258"/>
    </location>
</feature>
<dbReference type="CDD" id="cd12307">
    <property type="entry name" value="RRM_NIFK_like"/>
    <property type="match status" value="1"/>
</dbReference>